<dbReference type="InterPro" id="IPR010559">
    <property type="entry name" value="Sig_transdc_His_kin_internal"/>
</dbReference>
<keyword evidence="1" id="KW-0472">Membrane</keyword>
<keyword evidence="4" id="KW-1185">Reference proteome</keyword>
<evidence type="ECO:0000313" key="4">
    <source>
        <dbReference type="Proteomes" id="UP000190367"/>
    </source>
</evidence>
<dbReference type="OrthoDB" id="9792992at2"/>
<dbReference type="InterPro" id="IPR050640">
    <property type="entry name" value="Bact_2-comp_sensor_kinase"/>
</dbReference>
<dbReference type="GO" id="GO:0000155">
    <property type="term" value="F:phosphorelay sensor kinase activity"/>
    <property type="evidence" value="ECO:0007669"/>
    <property type="project" value="InterPro"/>
</dbReference>
<dbReference type="Pfam" id="PF06580">
    <property type="entry name" value="His_kinase"/>
    <property type="match status" value="1"/>
</dbReference>
<dbReference type="AlphaFoldDB" id="A0A1T4P426"/>
<name>A0A1T4P426_9BACT</name>
<accession>A0A1T4P426</accession>
<reference evidence="4" key="1">
    <citation type="submission" date="2017-02" db="EMBL/GenBank/DDBJ databases">
        <authorList>
            <person name="Varghese N."/>
            <person name="Submissions S."/>
        </authorList>
    </citation>
    <scope>NUCLEOTIDE SEQUENCE [LARGE SCALE GENOMIC DNA]</scope>
    <source>
        <strain evidence="4">DSM 22224</strain>
    </source>
</reference>
<keyword evidence="3" id="KW-0808">Transferase</keyword>
<dbReference type="PANTHER" id="PTHR34220:SF7">
    <property type="entry name" value="SENSOR HISTIDINE KINASE YPDA"/>
    <property type="match status" value="1"/>
</dbReference>
<dbReference type="EMBL" id="FUWZ01000001">
    <property type="protein sequence ID" value="SJZ86006.1"/>
    <property type="molecule type" value="Genomic_DNA"/>
</dbReference>
<dbReference type="STRING" id="634771.SAMN04488128_1011891"/>
<organism evidence="3 4">
    <name type="scientific">Chitinophaga eiseniae</name>
    <dbReference type="NCBI Taxonomy" id="634771"/>
    <lineage>
        <taxon>Bacteria</taxon>
        <taxon>Pseudomonadati</taxon>
        <taxon>Bacteroidota</taxon>
        <taxon>Chitinophagia</taxon>
        <taxon>Chitinophagales</taxon>
        <taxon>Chitinophagaceae</taxon>
        <taxon>Chitinophaga</taxon>
    </lineage>
</organism>
<feature type="transmembrane region" description="Helical" evidence="1">
    <location>
        <begin position="75"/>
        <end position="96"/>
    </location>
</feature>
<feature type="transmembrane region" description="Helical" evidence="1">
    <location>
        <begin position="40"/>
        <end position="63"/>
    </location>
</feature>
<feature type="transmembrane region" description="Helical" evidence="1">
    <location>
        <begin position="7"/>
        <end position="28"/>
    </location>
</feature>
<keyword evidence="3" id="KW-0418">Kinase</keyword>
<keyword evidence="1" id="KW-1133">Transmembrane helix</keyword>
<protein>
    <submittedName>
        <fullName evidence="3">Histidine kinase</fullName>
    </submittedName>
</protein>
<dbReference type="GO" id="GO:0016020">
    <property type="term" value="C:membrane"/>
    <property type="evidence" value="ECO:0007669"/>
    <property type="project" value="InterPro"/>
</dbReference>
<feature type="domain" description="Signal transduction histidine kinase internal region" evidence="2">
    <location>
        <begin position="154"/>
        <end position="229"/>
    </location>
</feature>
<evidence type="ECO:0000256" key="1">
    <source>
        <dbReference type="SAM" id="Phobius"/>
    </source>
</evidence>
<keyword evidence="1" id="KW-0812">Transmembrane</keyword>
<evidence type="ECO:0000259" key="2">
    <source>
        <dbReference type="Pfam" id="PF06580"/>
    </source>
</evidence>
<dbReference type="RefSeq" id="WP_078668450.1">
    <property type="nucleotide sequence ID" value="NZ_FUWZ01000001.1"/>
</dbReference>
<feature type="transmembrane region" description="Helical" evidence="1">
    <location>
        <begin position="108"/>
        <end position="133"/>
    </location>
</feature>
<proteinExistence type="predicted"/>
<dbReference type="PANTHER" id="PTHR34220">
    <property type="entry name" value="SENSOR HISTIDINE KINASE YPDA"/>
    <property type="match status" value="1"/>
</dbReference>
<sequence>MKKTVIVLLHIGYWMMYSFLIFLFMMIVSKGKFATVDPLSMIPITILCYVPAFQGFYIFYGLLFKRYLHPQRIAWLFLTGMAATLASGLITVLLLLPFFGPYSHSLQVFMLMLAAAGLAAIHGILGLVLKGFISWYNDIKIKEELNRRNYETSMALIKAQINPHFLFNTINNIDVLMSKDAEKASVYLNKLSGIMRFMLYETNGELIPLSREMTYIDQYIELQRIRSSNATYVTYEVDGTPGNRMIAPMLFISYIENAFKHAEHKKAENAIQIRLQIEADRMVFVCRNLYSLTTPMKQEHNGLGNELLQKRLQLLYPGRHELNVSREEGVYQVNLILQDA</sequence>
<dbReference type="Proteomes" id="UP000190367">
    <property type="component" value="Unassembled WGS sequence"/>
</dbReference>
<gene>
    <name evidence="3" type="ORF">SAMN04488128_1011891</name>
</gene>
<evidence type="ECO:0000313" key="3">
    <source>
        <dbReference type="EMBL" id="SJZ86006.1"/>
    </source>
</evidence>